<dbReference type="InterPro" id="IPR013321">
    <property type="entry name" value="Arc_rbn_hlx_hlx"/>
</dbReference>
<evidence type="ECO:0000313" key="2">
    <source>
        <dbReference type="EMBL" id="MEC0487307.1"/>
    </source>
</evidence>
<evidence type="ECO:0000313" key="4">
    <source>
        <dbReference type="Proteomes" id="UP001341297"/>
    </source>
</evidence>
<dbReference type="STRING" id="1664069.BGLY_2059"/>
<keyword evidence="4" id="KW-1185">Reference proteome</keyword>
<protein>
    <submittedName>
        <fullName evidence="1">Antitoxin endoai</fullName>
    </submittedName>
</protein>
<name>A0A0T6BV50_9BACI</name>
<reference evidence="1 3" key="1">
    <citation type="journal article" date="2015" name="Int. J. Syst. Evol. Microbiol.">
        <title>Bacillus glycinifermentans sp. nov., isolated from fermented soybean paste.</title>
        <authorList>
            <person name="Kim S.J."/>
            <person name="Dunlap C.A."/>
            <person name="Kwon S.W."/>
            <person name="Rooney A.P."/>
        </authorList>
    </citation>
    <scope>NUCLEOTIDE SEQUENCE [LARGE SCALE GENOMIC DNA]</scope>
    <source>
        <strain evidence="1 3">GO-13</strain>
    </source>
</reference>
<reference evidence="2 4" key="3">
    <citation type="submission" date="2023-03" db="EMBL/GenBank/DDBJ databases">
        <title>Agriculturally important microbes genome sequencing.</title>
        <authorList>
            <person name="Dunlap C."/>
        </authorList>
    </citation>
    <scope>NUCLEOTIDE SEQUENCE [LARGE SCALE GENOMIC DNA]</scope>
    <source>
        <strain evidence="2 4">CBP-3203</strain>
    </source>
</reference>
<comment type="caution">
    <text evidence="1">The sequence shown here is derived from an EMBL/GenBank/DDBJ whole genome shotgun (WGS) entry which is preliminary data.</text>
</comment>
<gene>
    <name evidence="1" type="ORF">AB447_209355</name>
    <name evidence="2" type="ORF">P8828_21375</name>
</gene>
<evidence type="ECO:0000313" key="1">
    <source>
        <dbReference type="EMBL" id="KRT95499.1"/>
    </source>
</evidence>
<organism evidence="1 3">
    <name type="scientific">Bacillus glycinifermentans</name>
    <dbReference type="NCBI Taxonomy" id="1664069"/>
    <lineage>
        <taxon>Bacteria</taxon>
        <taxon>Bacillati</taxon>
        <taxon>Bacillota</taxon>
        <taxon>Bacilli</taxon>
        <taxon>Bacillales</taxon>
        <taxon>Bacillaceae</taxon>
        <taxon>Bacillus</taxon>
    </lineage>
</organism>
<reference evidence="1" key="2">
    <citation type="submission" date="2015-10" db="EMBL/GenBank/DDBJ databases">
        <authorList>
            <person name="Gilbert D.G."/>
        </authorList>
    </citation>
    <scope>NUCLEOTIDE SEQUENCE</scope>
    <source>
        <strain evidence="1">GO-13</strain>
    </source>
</reference>
<evidence type="ECO:0000313" key="3">
    <source>
        <dbReference type="Proteomes" id="UP000036168"/>
    </source>
</evidence>
<dbReference type="GO" id="GO:0006355">
    <property type="term" value="P:regulation of DNA-templated transcription"/>
    <property type="evidence" value="ECO:0007669"/>
    <property type="project" value="InterPro"/>
</dbReference>
<proteinExistence type="predicted"/>
<dbReference type="Proteomes" id="UP001341297">
    <property type="component" value="Unassembled WGS sequence"/>
</dbReference>
<dbReference type="AlphaFoldDB" id="A0A0T6BV50"/>
<dbReference type="Gene3D" id="1.10.1220.10">
    <property type="entry name" value="Met repressor-like"/>
    <property type="match status" value="1"/>
</dbReference>
<dbReference type="RefSeq" id="WP_017474744.1">
    <property type="nucleotide sequence ID" value="NZ_JARRTL010000029.1"/>
</dbReference>
<dbReference type="EMBL" id="LECW02000002">
    <property type="protein sequence ID" value="KRT95499.1"/>
    <property type="molecule type" value="Genomic_DNA"/>
</dbReference>
<dbReference type="OrthoDB" id="2897744at2"/>
<accession>A0A0T6BV50</accession>
<dbReference type="Proteomes" id="UP000036168">
    <property type="component" value="Unassembled WGS sequence"/>
</dbReference>
<dbReference type="EMBL" id="JARRTL010000029">
    <property type="protein sequence ID" value="MEC0487307.1"/>
    <property type="molecule type" value="Genomic_DNA"/>
</dbReference>
<sequence length="115" mass="12689">MGAAKKLYVKKDQLVSIEEAKSNMTIHTPEGYSVPVAVGELVATNPKGEQYVVPKSYRNKYVEVKQFKDASLYESMAKGYQEMAAINLEEASTGFSAENQAEEITEKFVSGSINE</sequence>